<dbReference type="Pfam" id="PF05066">
    <property type="entry name" value="HARE-HTH"/>
    <property type="match status" value="1"/>
</dbReference>
<dbReference type="GO" id="GO:0006355">
    <property type="term" value="P:regulation of DNA-templated transcription"/>
    <property type="evidence" value="ECO:0007669"/>
    <property type="project" value="InterPro"/>
</dbReference>
<dbReference type="InterPro" id="IPR000305">
    <property type="entry name" value="GIY-YIG_endonuc"/>
</dbReference>
<comment type="caution">
    <text evidence="4">The sequence shown here is derived from an EMBL/GenBank/DDBJ whole genome shotgun (WGS) entry which is preliminary data.</text>
</comment>
<keyword evidence="4" id="KW-0378">Hydrolase</keyword>
<dbReference type="RefSeq" id="WP_121243117.1">
    <property type="nucleotide sequence ID" value="NZ_BHVV01000008.1"/>
</dbReference>
<evidence type="ECO:0000256" key="1">
    <source>
        <dbReference type="ARBA" id="ARBA00023163"/>
    </source>
</evidence>
<keyword evidence="1" id="KW-0804">Transcription</keyword>
<dbReference type="EMBL" id="RCCI01000007">
    <property type="protein sequence ID" value="RLJ62813.1"/>
    <property type="molecule type" value="Genomic_DNA"/>
</dbReference>
<accession>A0A497X9L0</accession>
<dbReference type="PROSITE" id="PS50164">
    <property type="entry name" value="GIY_YIG"/>
    <property type="match status" value="1"/>
</dbReference>
<dbReference type="Proteomes" id="UP000268908">
    <property type="component" value="Unassembled WGS sequence"/>
</dbReference>
<name>A0A497X9L0_9PROT</name>
<dbReference type="InterPro" id="IPR007759">
    <property type="entry name" value="Asxl_HARE-HTH"/>
</dbReference>
<evidence type="ECO:0000259" key="3">
    <source>
        <dbReference type="PROSITE" id="PS51913"/>
    </source>
</evidence>
<reference evidence="4 5" key="1">
    <citation type="submission" date="2018-10" db="EMBL/GenBank/DDBJ databases">
        <title>Genomic Encyclopedia of Type Strains, Phase IV (KMG-IV): sequencing the most valuable type-strain genomes for metagenomic binning, comparative biology and taxonomic classification.</title>
        <authorList>
            <person name="Goeker M."/>
        </authorList>
    </citation>
    <scope>NUCLEOTIDE SEQUENCE [LARGE SCALE GENOMIC DNA]</scope>
    <source>
        <strain evidence="4 5">DSM 26916</strain>
    </source>
</reference>
<keyword evidence="4" id="KW-0540">Nuclease</keyword>
<organism evidence="4 5">
    <name type="scientific">Sulfurisoma sediminicola</name>
    <dbReference type="NCBI Taxonomy" id="1381557"/>
    <lineage>
        <taxon>Bacteria</taxon>
        <taxon>Pseudomonadati</taxon>
        <taxon>Pseudomonadota</taxon>
        <taxon>Betaproteobacteria</taxon>
        <taxon>Nitrosomonadales</taxon>
        <taxon>Sterolibacteriaceae</taxon>
        <taxon>Sulfurisoma</taxon>
    </lineage>
</organism>
<evidence type="ECO:0000313" key="4">
    <source>
        <dbReference type="EMBL" id="RLJ62813.1"/>
    </source>
</evidence>
<keyword evidence="4" id="KW-0255">Endonuclease</keyword>
<feature type="domain" description="HTH HARE-type" evidence="3">
    <location>
        <begin position="3"/>
        <end position="76"/>
    </location>
</feature>
<keyword evidence="5" id="KW-1185">Reference proteome</keyword>
<gene>
    <name evidence="4" type="ORF">DFR35_2631</name>
</gene>
<evidence type="ECO:0000259" key="2">
    <source>
        <dbReference type="PROSITE" id="PS50164"/>
    </source>
</evidence>
<sequence length="276" mass="31450">MSMSWREAIEKVLQEADRPLHYAEISEQVLSRGYYRTEGATPDATVNAQITTSIKYEGDKSPFVKVGRGIYALRSAESNITPTIAKVTNALPTSPAPEKAEPTAVTDIETDESVIRCLGMYWQRDMVVWRNDPRIFGKQQALSKPVDFGGQRGIYILYDHHTVVYVGRSVDRPLGRRLFEHTIDRLGSRWNRFSWFGLLDVTDDGKLVEVPPKVTLPTLISTLEALLIEALEPPQNRKRGDDFSVMEYIQDIDPELREREIQNTLRTIEQKLRGQS</sequence>
<dbReference type="PROSITE" id="PS51913">
    <property type="entry name" value="HTH_HARE"/>
    <property type="match status" value="1"/>
</dbReference>
<dbReference type="GO" id="GO:0004519">
    <property type="term" value="F:endonuclease activity"/>
    <property type="evidence" value="ECO:0007669"/>
    <property type="project" value="UniProtKB-KW"/>
</dbReference>
<dbReference type="CDD" id="cd00719">
    <property type="entry name" value="GIY-YIG_SF"/>
    <property type="match status" value="1"/>
</dbReference>
<protein>
    <submittedName>
        <fullName evidence="4">HB1/ASXL restriction endonuclease-like protein with HTH domain</fullName>
    </submittedName>
</protein>
<dbReference type="AlphaFoldDB" id="A0A497X9L0"/>
<dbReference type="OrthoDB" id="1493526at2"/>
<evidence type="ECO:0000313" key="5">
    <source>
        <dbReference type="Proteomes" id="UP000268908"/>
    </source>
</evidence>
<feature type="domain" description="GIY-YIG" evidence="2">
    <location>
        <begin position="150"/>
        <end position="237"/>
    </location>
</feature>
<proteinExistence type="predicted"/>